<keyword evidence="1" id="KW-1133">Transmembrane helix</keyword>
<reference evidence="2" key="1">
    <citation type="submission" date="2018-05" db="EMBL/GenBank/DDBJ databases">
        <authorList>
            <person name="Lanie J.A."/>
            <person name="Ng W.-L."/>
            <person name="Kazmierczak K.M."/>
            <person name="Andrzejewski T.M."/>
            <person name="Davidsen T.M."/>
            <person name="Wayne K.J."/>
            <person name="Tettelin H."/>
            <person name="Glass J.I."/>
            <person name="Rusch D."/>
            <person name="Podicherti R."/>
            <person name="Tsui H.-C.T."/>
            <person name="Winkler M.E."/>
        </authorList>
    </citation>
    <scope>NUCLEOTIDE SEQUENCE</scope>
</reference>
<gene>
    <name evidence="2" type="ORF">METZ01_LOCUS194562</name>
</gene>
<dbReference type="EMBL" id="UINC01041020">
    <property type="protein sequence ID" value="SVB41708.1"/>
    <property type="molecule type" value="Genomic_DNA"/>
</dbReference>
<proteinExistence type="predicted"/>
<evidence type="ECO:0000256" key="1">
    <source>
        <dbReference type="SAM" id="Phobius"/>
    </source>
</evidence>
<name>A0A382DTI5_9ZZZZ</name>
<protein>
    <submittedName>
        <fullName evidence="2">Uncharacterized protein</fullName>
    </submittedName>
</protein>
<feature type="transmembrane region" description="Helical" evidence="1">
    <location>
        <begin position="21"/>
        <end position="40"/>
    </location>
</feature>
<accession>A0A382DTI5</accession>
<evidence type="ECO:0000313" key="2">
    <source>
        <dbReference type="EMBL" id="SVB41708.1"/>
    </source>
</evidence>
<sequence>MKLPAIRRMRGALLRLTLARRIATSIGVVLVLPTTVLSLADFEWESWVTDGIVLLTGALGAALLVVGFSGRRADWVDPGRIDD</sequence>
<feature type="transmembrane region" description="Helical" evidence="1">
    <location>
        <begin position="52"/>
        <end position="70"/>
    </location>
</feature>
<organism evidence="2">
    <name type="scientific">marine metagenome</name>
    <dbReference type="NCBI Taxonomy" id="408172"/>
    <lineage>
        <taxon>unclassified sequences</taxon>
        <taxon>metagenomes</taxon>
        <taxon>ecological metagenomes</taxon>
    </lineage>
</organism>
<keyword evidence="1" id="KW-0472">Membrane</keyword>
<keyword evidence="1" id="KW-0812">Transmembrane</keyword>
<dbReference type="AlphaFoldDB" id="A0A382DTI5"/>